<dbReference type="EMBL" id="NOVD01000043">
    <property type="protein sequence ID" value="PCK23876.1"/>
    <property type="molecule type" value="Genomic_DNA"/>
</dbReference>
<dbReference type="AlphaFoldDB" id="A0A2A5J3D2"/>
<evidence type="ECO:0000313" key="3">
    <source>
        <dbReference type="Proteomes" id="UP000230886"/>
    </source>
</evidence>
<feature type="region of interest" description="Disordered" evidence="1">
    <location>
        <begin position="8"/>
        <end position="35"/>
    </location>
</feature>
<comment type="caution">
    <text evidence="2">The sequence shown here is derived from an EMBL/GenBank/DDBJ whole genome shotgun (WGS) entry which is preliminary data.</text>
</comment>
<dbReference type="RefSeq" id="WP_060939835.1">
    <property type="nucleotide sequence ID" value="NZ_NOVD01000043.1"/>
</dbReference>
<name>A0A2A5J3D2_RHOSG</name>
<accession>A0A2A5J3D2</accession>
<feature type="compositionally biased region" description="Low complexity" evidence="1">
    <location>
        <begin position="19"/>
        <end position="35"/>
    </location>
</feature>
<evidence type="ECO:0000256" key="1">
    <source>
        <dbReference type="SAM" id="MobiDB-lite"/>
    </source>
</evidence>
<evidence type="ECO:0000313" key="2">
    <source>
        <dbReference type="EMBL" id="PCK23876.1"/>
    </source>
</evidence>
<dbReference type="Proteomes" id="UP000230886">
    <property type="component" value="Unassembled WGS sequence"/>
</dbReference>
<protein>
    <recommendedName>
        <fullName evidence="4">DUF3558 domain-containing protein</fullName>
    </recommendedName>
</protein>
<gene>
    <name evidence="2" type="ORF">CHR55_28935</name>
</gene>
<sequence length="170" mass="17653">MAAVIVLRPSPGNSNVDNPAAAGSTSSTTTTAGPVTDADTVKAALPTALSSASENCRQSTFTTDGALVISCDIKKSNQLAESFSEYGNRFTASLDLKQAKKTLLGYGEYDYGNYTLVENDSRTAGVNISDGATGQVSGSYVNMETGLTIDVYSMTDSAAVTSFFKKTGLL</sequence>
<proteinExistence type="predicted"/>
<evidence type="ECO:0008006" key="4">
    <source>
        <dbReference type="Google" id="ProtNLM"/>
    </source>
</evidence>
<reference evidence="2 3" key="1">
    <citation type="submission" date="2017-07" db="EMBL/GenBank/DDBJ databases">
        <title>Draft sequence of Rhodococcus enclensis 23b-28.</title>
        <authorList>
            <person name="Besaury L."/>
            <person name="Sancelme M."/>
            <person name="Amato P."/>
            <person name="Lallement A."/>
            <person name="Delort A.-M."/>
        </authorList>
    </citation>
    <scope>NUCLEOTIDE SEQUENCE [LARGE SCALE GENOMIC DNA]</scope>
    <source>
        <strain evidence="2 3">23b-28</strain>
    </source>
</reference>
<organism evidence="2 3">
    <name type="scientific">Rhodococcus qingshengii</name>
    <dbReference type="NCBI Taxonomy" id="334542"/>
    <lineage>
        <taxon>Bacteria</taxon>
        <taxon>Bacillati</taxon>
        <taxon>Actinomycetota</taxon>
        <taxon>Actinomycetes</taxon>
        <taxon>Mycobacteriales</taxon>
        <taxon>Nocardiaceae</taxon>
        <taxon>Rhodococcus</taxon>
        <taxon>Rhodococcus erythropolis group</taxon>
    </lineage>
</organism>